<accession>A0ABR4FN85</accession>
<evidence type="ECO:0000313" key="3">
    <source>
        <dbReference type="Proteomes" id="UP001610563"/>
    </source>
</evidence>
<proteinExistence type="predicted"/>
<comment type="caution">
    <text evidence="2">The sequence shown here is derived from an EMBL/GenBank/DDBJ whole genome shotgun (WGS) entry which is preliminary data.</text>
</comment>
<name>A0ABR4FN85_9EURO</name>
<feature type="transmembrane region" description="Helical" evidence="1">
    <location>
        <begin position="293"/>
        <end position="316"/>
    </location>
</feature>
<evidence type="ECO:0000256" key="1">
    <source>
        <dbReference type="SAM" id="Phobius"/>
    </source>
</evidence>
<gene>
    <name evidence="2" type="ORF">BJX66DRAFT_316301</name>
</gene>
<evidence type="ECO:0000313" key="2">
    <source>
        <dbReference type="EMBL" id="KAL2784734.1"/>
    </source>
</evidence>
<feature type="transmembrane region" description="Helical" evidence="1">
    <location>
        <begin position="36"/>
        <end position="62"/>
    </location>
</feature>
<keyword evidence="1" id="KW-0812">Transmembrane</keyword>
<feature type="transmembrane region" description="Helical" evidence="1">
    <location>
        <begin position="7"/>
        <end position="24"/>
    </location>
</feature>
<organism evidence="2 3">
    <name type="scientific">Aspergillus keveii</name>
    <dbReference type="NCBI Taxonomy" id="714993"/>
    <lineage>
        <taxon>Eukaryota</taxon>
        <taxon>Fungi</taxon>
        <taxon>Dikarya</taxon>
        <taxon>Ascomycota</taxon>
        <taxon>Pezizomycotina</taxon>
        <taxon>Eurotiomycetes</taxon>
        <taxon>Eurotiomycetidae</taxon>
        <taxon>Eurotiales</taxon>
        <taxon>Aspergillaceae</taxon>
        <taxon>Aspergillus</taxon>
        <taxon>Aspergillus subgen. Nidulantes</taxon>
    </lineage>
</organism>
<reference evidence="2 3" key="1">
    <citation type="submission" date="2024-07" db="EMBL/GenBank/DDBJ databases">
        <title>Section-level genome sequencing and comparative genomics of Aspergillus sections Usti and Cavernicolus.</title>
        <authorList>
            <consortium name="Lawrence Berkeley National Laboratory"/>
            <person name="Nybo J.L."/>
            <person name="Vesth T.C."/>
            <person name="Theobald S."/>
            <person name="Frisvad J.C."/>
            <person name="Larsen T.O."/>
            <person name="Kjaerboelling I."/>
            <person name="Rothschild-Mancinelli K."/>
            <person name="Lyhne E.K."/>
            <person name="Kogle M.E."/>
            <person name="Barry K."/>
            <person name="Clum A."/>
            <person name="Na H."/>
            <person name="Ledsgaard L."/>
            <person name="Lin J."/>
            <person name="Lipzen A."/>
            <person name="Kuo A."/>
            <person name="Riley R."/>
            <person name="Mondo S."/>
            <person name="Labutti K."/>
            <person name="Haridas S."/>
            <person name="Pangalinan J."/>
            <person name="Salamov A.A."/>
            <person name="Simmons B.A."/>
            <person name="Magnuson J.K."/>
            <person name="Chen J."/>
            <person name="Drula E."/>
            <person name="Henrissat B."/>
            <person name="Wiebenga A."/>
            <person name="Lubbers R.J."/>
            <person name="Gomes A.C."/>
            <person name="Makela M.R."/>
            <person name="Stajich J."/>
            <person name="Grigoriev I.V."/>
            <person name="Mortensen U.H."/>
            <person name="De Vries R.P."/>
            <person name="Baker S.E."/>
            <person name="Andersen M.R."/>
        </authorList>
    </citation>
    <scope>NUCLEOTIDE SEQUENCE [LARGE SCALE GENOMIC DNA]</scope>
    <source>
        <strain evidence="2 3">CBS 209.92</strain>
    </source>
</reference>
<keyword evidence="1" id="KW-1133">Transmembrane helix</keyword>
<sequence length="387" mass="43902">MPNFRFRYIIPAVQIIIGFIPFWQSTNGSPYNMLVISVYGVGMLLGICAAAAPIAGIIVLYVSVRDARLARREAAAAAAAAEKAKPAELDAHSVDKISTENKETSLGNSEHSKSRYLFVVSARHGRSYEAVRARSGLEDDAPWINFNRTAPLHEFSLPSKFIRHYAMCLFPCDVYETPGLVWREGFRSATFWELMGPGNVVSEGDGVRWTDRKIESIDGILYVGLTEGSDEEISREFYRPLKNAWQAYDPIWWNSFDFAIRLAYLLIHDETCTKNLQYLLKQFTIARSNRVDLWPAIVFLFLFVIALMGSMAAVFFERQREGLYLLGLGFACFLVVIGFFFAAFWTSRRAEDKEGPVLRRRNEELVERFEVLAGLTRGVELVGRGWK</sequence>
<dbReference type="Proteomes" id="UP001610563">
    <property type="component" value="Unassembled WGS sequence"/>
</dbReference>
<feature type="transmembrane region" description="Helical" evidence="1">
    <location>
        <begin position="322"/>
        <end position="345"/>
    </location>
</feature>
<protein>
    <submittedName>
        <fullName evidence="2">Uncharacterized protein</fullName>
    </submittedName>
</protein>
<keyword evidence="3" id="KW-1185">Reference proteome</keyword>
<keyword evidence="1" id="KW-0472">Membrane</keyword>
<dbReference type="EMBL" id="JBFTWV010000169">
    <property type="protein sequence ID" value="KAL2784734.1"/>
    <property type="molecule type" value="Genomic_DNA"/>
</dbReference>